<evidence type="ECO:0000313" key="1">
    <source>
        <dbReference type="EMBL" id="PSX44077.1"/>
    </source>
</evidence>
<evidence type="ECO:0008006" key="3">
    <source>
        <dbReference type="Google" id="ProtNLM"/>
    </source>
</evidence>
<proteinExistence type="predicted"/>
<name>A0AAX0YTH3_9GAMM</name>
<dbReference type="Proteomes" id="UP000240728">
    <property type="component" value="Unassembled WGS sequence"/>
</dbReference>
<evidence type="ECO:0000313" key="2">
    <source>
        <dbReference type="Proteomes" id="UP000240728"/>
    </source>
</evidence>
<comment type="caution">
    <text evidence="1">The sequence shown here is derived from an EMBL/GenBank/DDBJ whole genome shotgun (WGS) entry which is preliminary data.</text>
</comment>
<keyword evidence="2" id="KW-1185">Reference proteome</keyword>
<organism evidence="1 2">
    <name type="scientific">Photobacterium kishitanii</name>
    <dbReference type="NCBI Taxonomy" id="318456"/>
    <lineage>
        <taxon>Bacteria</taxon>
        <taxon>Pseudomonadati</taxon>
        <taxon>Pseudomonadota</taxon>
        <taxon>Gammaproteobacteria</taxon>
        <taxon>Vibrionales</taxon>
        <taxon>Vibrionaceae</taxon>
        <taxon>Photobacterium</taxon>
    </lineage>
</organism>
<dbReference type="EMBL" id="PYOZ01000010">
    <property type="protein sequence ID" value="PSX44077.1"/>
    <property type="molecule type" value="Genomic_DNA"/>
</dbReference>
<protein>
    <recommendedName>
        <fullName evidence="3">Type II secretion system protein</fullName>
    </recommendedName>
</protein>
<reference evidence="1 2" key="1">
    <citation type="submission" date="2018-01" db="EMBL/GenBank/DDBJ databases">
        <title>Whole genome sequencing of Histamine producing bacteria.</title>
        <authorList>
            <person name="Butler K."/>
        </authorList>
    </citation>
    <scope>NUCLEOTIDE SEQUENCE [LARGE SCALE GENOMIC DNA]</scope>
    <source>
        <strain evidence="1 2">A1-4</strain>
    </source>
</reference>
<gene>
    <name evidence="1" type="ORF">C0W53_15735</name>
</gene>
<accession>A0AAX0YTH3</accession>
<dbReference type="AlphaFoldDB" id="A0AAX0YTH3"/>
<sequence>MVALLAISSALVVASGMVGLSVLTLNNQKQFIYKLEKIFFAVEEYYLVNCDSNNPNGPNNVTNPTVNDLINGGYLSTNDKINNPFGSQFSISIDRSTGSTNFIVSTSFNSERYFRTIQKSAQKYFGVGVASKTVYFSRPLKFGQEIDLKQENDLFGGNICLQ</sequence>